<reference evidence="1" key="1">
    <citation type="journal article" date="2021" name="Proc. Natl. Acad. Sci. U.S.A.">
        <title>A Catalog of Tens of Thousands of Viruses from Human Metagenomes Reveals Hidden Associations with Chronic Diseases.</title>
        <authorList>
            <person name="Tisza M.J."/>
            <person name="Buck C.B."/>
        </authorList>
    </citation>
    <scope>NUCLEOTIDE SEQUENCE</scope>
    <source>
        <strain evidence="1">Ct6HI6</strain>
    </source>
</reference>
<proteinExistence type="predicted"/>
<accession>A0A8S5LLH4</accession>
<name>A0A8S5LLH4_9CAUD</name>
<organism evidence="1">
    <name type="scientific">Podoviridae sp. ct6HI6</name>
    <dbReference type="NCBI Taxonomy" id="2827616"/>
    <lineage>
        <taxon>Viruses</taxon>
        <taxon>Duplodnaviria</taxon>
        <taxon>Heunggongvirae</taxon>
        <taxon>Uroviricota</taxon>
        <taxon>Caudoviricetes</taxon>
    </lineage>
</organism>
<sequence length="45" mass="5198">MIYAVISDTITSSIFGSYRLDRNILGSTRAQPSSQRDKNKQYTWK</sequence>
<dbReference type="EMBL" id="BK015872">
    <property type="protein sequence ID" value="DAD70925.1"/>
    <property type="molecule type" value="Genomic_DNA"/>
</dbReference>
<protein>
    <submittedName>
        <fullName evidence="1">Uncharacterized protein</fullName>
    </submittedName>
</protein>
<evidence type="ECO:0000313" key="1">
    <source>
        <dbReference type="EMBL" id="DAD70925.1"/>
    </source>
</evidence>